<dbReference type="GO" id="GO:0032469">
    <property type="term" value="P:endoplasmic reticulum calcium ion homeostasis"/>
    <property type="evidence" value="ECO:0007669"/>
    <property type="project" value="InterPro"/>
</dbReference>
<evidence type="ECO:0000313" key="6">
    <source>
        <dbReference type="CGD" id="CAL0000191478"/>
    </source>
</evidence>
<dbReference type="KEGG" id="cal:CAALFM_C207010WA"/>
<dbReference type="Proteomes" id="UP000000559">
    <property type="component" value="Chromosome 2"/>
</dbReference>
<evidence type="ECO:0000256" key="3">
    <source>
        <dbReference type="ARBA" id="ARBA00022989"/>
    </source>
</evidence>
<dbReference type="AlphaFoldDB" id="A0A1D8PHU4"/>
<sequence length="367" mass="42510">MIYEMLNRLLPIVAQQGVKDYTLDELNAMSVWQRLQIRDWSLEFFTLGFIIVFSLIYKAGDLYNKSIVTRFLSGISEVMNKQFYQYGVSKDQLYIKDNSENYSSYATGRVNVATVNINFSLVPRQNIFLWILETAFSFFTGNVVAPEDKAEIIITPSAQYDNFISAVVSKLGMNDARKFNYFLSLCKTTDSPNLPESFVYMSETNEFQEKITTPELRSSLTLQSANYIKYIALTDQSVEKPESLRELMPKRRIVISVKAITSQNDLKQLSAVLDAVFNLVDKLADGAITFKPEALKKVVKTREAEIDKLKKIQEEIKKEELAEEQSKLKRQERDRLRNMSREEQLKAEKKAAERRQKKMQKKQRIKM</sequence>
<evidence type="ECO:0000313" key="8">
    <source>
        <dbReference type="Proteomes" id="UP000000559"/>
    </source>
</evidence>
<dbReference type="InParanoid" id="A0A1D8PHU4"/>
<evidence type="ECO:0000256" key="4">
    <source>
        <dbReference type="ARBA" id="ARBA00023136"/>
    </source>
</evidence>
<dbReference type="OrthoDB" id="10039147at2759"/>
<dbReference type="eggNOG" id="KOG2357">
    <property type="taxonomic scope" value="Eukaryota"/>
</dbReference>
<evidence type="ECO:0000313" key="7">
    <source>
        <dbReference type="EMBL" id="AOW27701.1"/>
    </source>
</evidence>
<dbReference type="STRING" id="237561.A0A1D8PHU4"/>
<keyword evidence="8" id="KW-1185">Reference proteome</keyword>
<feature type="compositionally biased region" description="Basic and acidic residues" evidence="5">
    <location>
        <begin position="320"/>
        <end position="354"/>
    </location>
</feature>
<reference evidence="7 8" key="1">
    <citation type="journal article" date="2004" name="Proc. Natl. Acad. Sci. U.S.A.">
        <title>The diploid genome sequence of Candida albicans.</title>
        <authorList>
            <person name="Jones T."/>
            <person name="Federspiel N.A."/>
            <person name="Chibana H."/>
            <person name="Dungan J."/>
            <person name="Kalman S."/>
            <person name="Magee B.B."/>
            <person name="Newport G."/>
            <person name="Thorstenson Y.R."/>
            <person name="Agabian N."/>
            <person name="Magee P.T."/>
            <person name="Davis R.W."/>
            <person name="Scherer S."/>
        </authorList>
    </citation>
    <scope>NUCLEOTIDE SEQUENCE [LARGE SCALE GENOMIC DNA]</scope>
    <source>
        <strain evidence="8">SC5314 / ATCC MYA-2876</strain>
    </source>
</reference>
<protein>
    <recommendedName>
        <fullName evidence="9">DUF1682 family protein</fullName>
    </recommendedName>
</protein>
<dbReference type="EMBL" id="CP017624">
    <property type="protein sequence ID" value="AOW27701.1"/>
    <property type="molecule type" value="Genomic_DNA"/>
</dbReference>
<feature type="compositionally biased region" description="Basic residues" evidence="5">
    <location>
        <begin position="355"/>
        <end position="367"/>
    </location>
</feature>
<organism evidence="7 8">
    <name type="scientific">Candida albicans (strain SC5314 / ATCC MYA-2876)</name>
    <name type="common">Yeast</name>
    <dbReference type="NCBI Taxonomy" id="237561"/>
    <lineage>
        <taxon>Eukaryota</taxon>
        <taxon>Fungi</taxon>
        <taxon>Dikarya</taxon>
        <taxon>Ascomycota</taxon>
        <taxon>Saccharomycotina</taxon>
        <taxon>Pichiomycetes</taxon>
        <taxon>Debaryomycetaceae</taxon>
        <taxon>Candida/Lodderomyces clade</taxon>
        <taxon>Candida</taxon>
    </lineage>
</organism>
<feature type="region of interest" description="Disordered" evidence="5">
    <location>
        <begin position="320"/>
        <end position="367"/>
    </location>
</feature>
<proteinExistence type="predicted"/>
<evidence type="ECO:0000256" key="2">
    <source>
        <dbReference type="ARBA" id="ARBA00022692"/>
    </source>
</evidence>
<dbReference type="GO" id="GO:0005509">
    <property type="term" value="F:calcium ion binding"/>
    <property type="evidence" value="ECO:0000318"/>
    <property type="project" value="GO_Central"/>
</dbReference>
<dbReference type="PANTHER" id="PTHR12883:SF0">
    <property type="entry name" value="PAT COMPLEX SUBUNIT CCDC47"/>
    <property type="match status" value="1"/>
</dbReference>
<name>A0A1D8PHU4_CANAL</name>
<dbReference type="FunCoup" id="A0A1D8PHU4">
    <property type="interactions" value="83"/>
</dbReference>
<evidence type="ECO:0000256" key="5">
    <source>
        <dbReference type="SAM" id="MobiDB-lite"/>
    </source>
</evidence>
<dbReference type="PANTHER" id="PTHR12883">
    <property type="entry name" value="ADIPOCYTE-SPECIFIC PROTEIN 4-RELATED"/>
    <property type="match status" value="1"/>
</dbReference>
<dbReference type="OMA" id="FDGFVWA"/>
<keyword evidence="3" id="KW-1133">Transmembrane helix</keyword>
<reference evidence="7 8" key="3">
    <citation type="journal article" date="2013" name="Genome Biol.">
        <title>Assembly of a phased diploid Candida albicans genome facilitates allele-specific measurements and provides a simple model for repeat and indel structure.</title>
        <authorList>
            <person name="Muzzey D."/>
            <person name="Schwartz K."/>
            <person name="Weissman J.S."/>
            <person name="Sherlock G."/>
        </authorList>
    </citation>
    <scope>NUCLEOTIDE SEQUENCE [LARGE SCALE GENOMIC DNA]</scope>
    <source>
        <strain evidence="8">SC5314 / ATCC MYA-2876</strain>
    </source>
</reference>
<keyword evidence="2" id="KW-0812">Transmembrane</keyword>
<dbReference type="InterPro" id="IPR012879">
    <property type="entry name" value="CCDC47"/>
</dbReference>
<gene>
    <name evidence="7" type="ordered locus">CAALFM_C207010WA</name>
    <name evidence="6" type="ordered locus">orf19.9797</name>
</gene>
<evidence type="ECO:0000256" key="1">
    <source>
        <dbReference type="ARBA" id="ARBA00004167"/>
    </source>
</evidence>
<evidence type="ECO:0008006" key="9">
    <source>
        <dbReference type="Google" id="ProtNLM"/>
    </source>
</evidence>
<reference evidence="7 8" key="2">
    <citation type="journal article" date="2007" name="Genome Biol.">
        <title>Assembly of the Candida albicans genome into sixteen supercontigs aligned on the eight chromosomes.</title>
        <authorList>
            <person name="van het Hoog M."/>
            <person name="Rast T.J."/>
            <person name="Martchenko M."/>
            <person name="Grindle S."/>
            <person name="Dignard D."/>
            <person name="Hogues H."/>
            <person name="Cuomo C."/>
            <person name="Berriman M."/>
            <person name="Scherer S."/>
            <person name="Magee B.B."/>
            <person name="Whiteway M."/>
            <person name="Chibana H."/>
            <person name="Nantel A."/>
            <person name="Magee P.T."/>
        </authorList>
    </citation>
    <scope>GENOME REANNOTATION</scope>
    <source>
        <strain evidence="8">SC5314 / ATCC MYA-2876</strain>
    </source>
</reference>
<dbReference type="VEuPathDB" id="FungiDB:C2_07010W_A"/>
<dbReference type="Pfam" id="PF07946">
    <property type="entry name" value="CCDC47"/>
    <property type="match status" value="1"/>
</dbReference>
<dbReference type="RefSeq" id="XP_019330796.1">
    <property type="nucleotide sequence ID" value="XM_019475251.1"/>
</dbReference>
<dbReference type="GO" id="GO:0016020">
    <property type="term" value="C:membrane"/>
    <property type="evidence" value="ECO:0007669"/>
    <property type="project" value="UniProtKB-SubCell"/>
</dbReference>
<dbReference type="SMR" id="A0A1D8PHU4"/>
<dbReference type="GO" id="GO:0005783">
    <property type="term" value="C:endoplasmic reticulum"/>
    <property type="evidence" value="ECO:0000318"/>
    <property type="project" value="GO_Central"/>
</dbReference>
<accession>A0A1D8PHU4</accession>
<dbReference type="GeneID" id="3643535"/>
<comment type="subcellular location">
    <subcellularLocation>
        <location evidence="1">Membrane</location>
        <topology evidence="1">Single-pass membrane protein</topology>
    </subcellularLocation>
</comment>
<dbReference type="CGD" id="CAL0000191478">
    <property type="gene designation" value="orf19.9797"/>
</dbReference>
<keyword evidence="4" id="KW-0472">Membrane</keyword>